<feature type="compositionally biased region" description="Basic and acidic residues" evidence="1">
    <location>
        <begin position="1"/>
        <end position="10"/>
    </location>
</feature>
<dbReference type="PANTHER" id="PTHR34281:SF2">
    <property type="entry name" value="PROTEIN EARLY FLOWERING 3"/>
    <property type="match status" value="1"/>
</dbReference>
<name>A0A438EXD9_VITVI</name>
<dbReference type="InterPro" id="IPR039319">
    <property type="entry name" value="ELF3-like"/>
</dbReference>
<proteinExistence type="predicted"/>
<dbReference type="PANTHER" id="PTHR34281">
    <property type="entry name" value="PROTEIN EARLY FLOWERING 3"/>
    <property type="match status" value="1"/>
</dbReference>
<comment type="caution">
    <text evidence="2">The sequence shown here is derived from an EMBL/GenBank/DDBJ whole genome shotgun (WGS) entry which is preliminary data.</text>
</comment>
<evidence type="ECO:0000256" key="1">
    <source>
        <dbReference type="SAM" id="MobiDB-lite"/>
    </source>
</evidence>
<accession>A0A438EXD9</accession>
<evidence type="ECO:0000313" key="2">
    <source>
        <dbReference type="EMBL" id="RVW52409.1"/>
    </source>
</evidence>
<dbReference type="Proteomes" id="UP000288805">
    <property type="component" value="Unassembled WGS sequence"/>
</dbReference>
<feature type="region of interest" description="Disordered" evidence="1">
    <location>
        <begin position="654"/>
        <end position="752"/>
    </location>
</feature>
<feature type="region of interest" description="Disordered" evidence="1">
    <location>
        <begin position="177"/>
        <end position="241"/>
    </location>
</feature>
<gene>
    <name evidence="2" type="primary">ELF3_0</name>
    <name evidence="2" type="ORF">CK203_072032</name>
</gene>
<evidence type="ECO:0000313" key="3">
    <source>
        <dbReference type="Proteomes" id="UP000288805"/>
    </source>
</evidence>
<protein>
    <submittedName>
        <fullName evidence="2">Protein early flowering 3</fullName>
    </submittedName>
</protein>
<dbReference type="GO" id="GO:2000028">
    <property type="term" value="P:regulation of photoperiodism, flowering"/>
    <property type="evidence" value="ECO:0007669"/>
    <property type="project" value="InterPro"/>
</dbReference>
<reference evidence="2 3" key="1">
    <citation type="journal article" date="2018" name="PLoS Genet.">
        <title>Population sequencing reveals clonal diversity and ancestral inbreeding in the grapevine cultivar Chardonnay.</title>
        <authorList>
            <person name="Roach M.J."/>
            <person name="Johnson D.L."/>
            <person name="Bohlmann J."/>
            <person name="van Vuuren H.J."/>
            <person name="Jones S.J."/>
            <person name="Pretorius I.S."/>
            <person name="Schmidt S.A."/>
            <person name="Borneman A.R."/>
        </authorList>
    </citation>
    <scope>NUCLEOTIDE SEQUENCE [LARGE SCALE GENOMIC DNA]</scope>
    <source>
        <strain evidence="3">cv. Chardonnay</strain>
        <tissue evidence="2">Leaf</tissue>
    </source>
</reference>
<dbReference type="AlphaFoldDB" id="A0A438EXD9"/>
<feature type="region of interest" description="Disordered" evidence="1">
    <location>
        <begin position="1"/>
        <end position="33"/>
    </location>
</feature>
<feature type="region of interest" description="Disordered" evidence="1">
    <location>
        <begin position="282"/>
        <end position="326"/>
    </location>
</feature>
<dbReference type="EMBL" id="QGNW01001168">
    <property type="protein sequence ID" value="RVW52409.1"/>
    <property type="molecule type" value="Genomic_DNA"/>
</dbReference>
<organism evidence="2 3">
    <name type="scientific">Vitis vinifera</name>
    <name type="common">Grape</name>
    <dbReference type="NCBI Taxonomy" id="29760"/>
    <lineage>
        <taxon>Eukaryota</taxon>
        <taxon>Viridiplantae</taxon>
        <taxon>Streptophyta</taxon>
        <taxon>Embryophyta</taxon>
        <taxon>Tracheophyta</taxon>
        <taxon>Spermatophyta</taxon>
        <taxon>Magnoliopsida</taxon>
        <taxon>eudicotyledons</taxon>
        <taxon>Gunneridae</taxon>
        <taxon>Pentapetalae</taxon>
        <taxon>rosids</taxon>
        <taxon>Vitales</taxon>
        <taxon>Vitaceae</taxon>
        <taxon>Viteae</taxon>
        <taxon>Vitis</taxon>
    </lineage>
</organism>
<sequence length="785" mass="85473">MKRGKDEEKIMGPMFPRLHVNDTEKGGPRAPPRNKMALYEQLSVPSQRCNPGVMPLKSNNASNLVPPASSSQGSGHERGVFFPHHISPSTPTHLPEKLHARHSDAVILNTPLAQFEQRKKQGDEDDFRVPIFVHSGTEFHGRNQNSIDREILTPSSSTCLGHSINLQNACEKELKRTSSNGLSVRQDMRSQGDVNQKDYVSSREYSEKSASNLSTKEKIDESMKQVNKPSSEDFRDQSSANFSSLHDTDGCLLQGNRAGAQLGEPDHVDCVSVETARDAWNASRVRSSSYSGDGLGSPSEPDNDGACRGDKTCGTLQKGNVDTNDDLSETSMVDSMSGLDITPDDVVGIIGQKHFWKARRAIVNEKNVMARLKLQGNLNESLGAAEACRVRERFEDLETFEKIGCYFVLCRSCSHIFLIRKWFSQQRVFAVQVFELHRLIKVQRLIAGSPHLMVDESAYLGKPSLKSSPAKKLPLEYVVKPPPNMVMHKDDYERASHQLECSAENAVGKTHLPSVKNGNPPSNYGPYIGNPPPAPAPTDSKMGPWCYPQPPGHQWLVPVMSPSEGLVYKPYPGPGFMSTVCGGCGPMGPAPMTGSFINPAYGVPSSHHHQGIGVHPGTPPIGHGYFPPYGMSVMNHPTISGSAVEQMNRFAGHGSLSQSGQLSGGGASFNMQHQNSCNVPTPKRAIPQGVKFPMSKDSEFQGSTASSPSEREQQVGTGDTAEGRDPLPLFPMAPAAIPAGDPQPNGTDQPTRVIRVVPHNPRSATESAARIFQSIQDERKQLDST</sequence>
<feature type="compositionally biased region" description="Polar residues" evidence="1">
    <location>
        <begin position="669"/>
        <end position="679"/>
    </location>
</feature>